<feature type="transmembrane region" description="Helical" evidence="1">
    <location>
        <begin position="164"/>
        <end position="186"/>
    </location>
</feature>
<organism evidence="3 4">
    <name type="scientific">Gymnopus androsaceus JB14</name>
    <dbReference type="NCBI Taxonomy" id="1447944"/>
    <lineage>
        <taxon>Eukaryota</taxon>
        <taxon>Fungi</taxon>
        <taxon>Dikarya</taxon>
        <taxon>Basidiomycota</taxon>
        <taxon>Agaricomycotina</taxon>
        <taxon>Agaricomycetes</taxon>
        <taxon>Agaricomycetidae</taxon>
        <taxon>Agaricales</taxon>
        <taxon>Marasmiineae</taxon>
        <taxon>Omphalotaceae</taxon>
        <taxon>Gymnopus</taxon>
    </lineage>
</organism>
<reference evidence="3" key="1">
    <citation type="journal article" date="2019" name="Environ. Microbiol.">
        <title>Fungal ecological strategies reflected in gene transcription - a case study of two litter decomposers.</title>
        <authorList>
            <person name="Barbi F."/>
            <person name="Kohler A."/>
            <person name="Barry K."/>
            <person name="Baskaran P."/>
            <person name="Daum C."/>
            <person name="Fauchery L."/>
            <person name="Ihrmark K."/>
            <person name="Kuo A."/>
            <person name="LaButti K."/>
            <person name="Lipzen A."/>
            <person name="Morin E."/>
            <person name="Grigoriev I.V."/>
            <person name="Henrissat B."/>
            <person name="Lindahl B."/>
            <person name="Martin F."/>
        </authorList>
    </citation>
    <scope>NUCLEOTIDE SEQUENCE</scope>
    <source>
        <strain evidence="3">JB14</strain>
    </source>
</reference>
<evidence type="ECO:0000259" key="2">
    <source>
        <dbReference type="Pfam" id="PF20151"/>
    </source>
</evidence>
<protein>
    <recommendedName>
        <fullName evidence="2">DUF6533 domain-containing protein</fullName>
    </recommendedName>
</protein>
<sequence length="240" mass="27230">MSMIYVDPSHDSIETPELTAKTPNYESLVSYFLVLAATLLVYDYCLTLDLECEFVWSNLRRWSNALYLIQRYLPFLDMILLLTSTFASDLDEKYCYIVLNAGLWMHTGGICLSEVVLSMRVWAISRDRFRHHFAYILSASLVGVFIATFTVTGVFQYILLFAMAGINIAIVFGVSIDLGYVCMPLLRVFHSITTSRIVLHIRQAMNISVTYSVGGFSEFDSQSDISRSIVFTARLTDPDL</sequence>
<evidence type="ECO:0000313" key="3">
    <source>
        <dbReference type="EMBL" id="KAE9391307.1"/>
    </source>
</evidence>
<feature type="transmembrane region" description="Helical" evidence="1">
    <location>
        <begin position="103"/>
        <end position="123"/>
    </location>
</feature>
<feature type="transmembrane region" description="Helical" evidence="1">
    <location>
        <begin position="135"/>
        <end position="158"/>
    </location>
</feature>
<gene>
    <name evidence="3" type="ORF">BT96DRAFT_1001476</name>
</gene>
<evidence type="ECO:0000256" key="1">
    <source>
        <dbReference type="SAM" id="Phobius"/>
    </source>
</evidence>
<dbReference type="InterPro" id="IPR045340">
    <property type="entry name" value="DUF6533"/>
</dbReference>
<dbReference type="OrthoDB" id="2958007at2759"/>
<dbReference type="Pfam" id="PF20151">
    <property type="entry name" value="DUF6533"/>
    <property type="match status" value="1"/>
</dbReference>
<dbReference type="Proteomes" id="UP000799118">
    <property type="component" value="Unassembled WGS sequence"/>
</dbReference>
<name>A0A6A4H2A1_9AGAR</name>
<keyword evidence="1" id="KW-0472">Membrane</keyword>
<evidence type="ECO:0000313" key="4">
    <source>
        <dbReference type="Proteomes" id="UP000799118"/>
    </source>
</evidence>
<dbReference type="EMBL" id="ML769629">
    <property type="protein sequence ID" value="KAE9391307.1"/>
    <property type="molecule type" value="Genomic_DNA"/>
</dbReference>
<feature type="transmembrane region" description="Helical" evidence="1">
    <location>
        <begin position="65"/>
        <end position="83"/>
    </location>
</feature>
<feature type="transmembrane region" description="Helical" evidence="1">
    <location>
        <begin position="28"/>
        <end position="45"/>
    </location>
</feature>
<keyword evidence="1" id="KW-1133">Transmembrane helix</keyword>
<accession>A0A6A4H2A1</accession>
<keyword evidence="4" id="KW-1185">Reference proteome</keyword>
<dbReference type="AlphaFoldDB" id="A0A6A4H2A1"/>
<keyword evidence="1" id="KW-0812">Transmembrane</keyword>
<proteinExistence type="predicted"/>
<feature type="domain" description="DUF6533" evidence="2">
    <location>
        <begin position="31"/>
        <end position="76"/>
    </location>
</feature>